<dbReference type="InterPro" id="IPR013328">
    <property type="entry name" value="6PGD_dom2"/>
</dbReference>
<dbReference type="InterPro" id="IPR008927">
    <property type="entry name" value="6-PGluconate_DH-like_C_sf"/>
</dbReference>
<dbReference type="GeneID" id="39587836"/>
<reference evidence="4 5" key="1">
    <citation type="submission" date="2018-11" db="EMBL/GenBank/DDBJ databases">
        <title>Genome sequence of Apiotrichum porosum DSM 27194.</title>
        <authorList>
            <person name="Aliyu H."/>
            <person name="Gorte O."/>
            <person name="Ochsenreither K."/>
        </authorList>
    </citation>
    <scope>NUCLEOTIDE SEQUENCE [LARGE SCALE GENOMIC DNA]</scope>
    <source>
        <strain evidence="4 5">DSM 27194</strain>
    </source>
</reference>
<name>A0A427XFY0_9TREE</name>
<evidence type="ECO:0000313" key="4">
    <source>
        <dbReference type="EMBL" id="RSH77726.1"/>
    </source>
</evidence>
<keyword evidence="1" id="KW-0560">Oxidoreductase</keyword>
<organism evidence="4 5">
    <name type="scientific">Apiotrichum porosum</name>
    <dbReference type="NCBI Taxonomy" id="105984"/>
    <lineage>
        <taxon>Eukaryota</taxon>
        <taxon>Fungi</taxon>
        <taxon>Dikarya</taxon>
        <taxon>Basidiomycota</taxon>
        <taxon>Agaricomycotina</taxon>
        <taxon>Tremellomycetes</taxon>
        <taxon>Trichosporonales</taxon>
        <taxon>Trichosporonaceae</taxon>
        <taxon>Apiotrichum</taxon>
    </lineage>
</organism>
<dbReference type="PANTHER" id="PTHR22981:SF7">
    <property type="entry name" value="3-HYDROXYISOBUTYRATE DEHYDROGENASE, MITOCHONDRIAL"/>
    <property type="match status" value="1"/>
</dbReference>
<gene>
    <name evidence="4" type="ORF">EHS24_003293</name>
</gene>
<evidence type="ECO:0000256" key="1">
    <source>
        <dbReference type="ARBA" id="ARBA00023002"/>
    </source>
</evidence>
<dbReference type="EMBL" id="RSCE01000015">
    <property type="protein sequence ID" value="RSH77726.1"/>
    <property type="molecule type" value="Genomic_DNA"/>
</dbReference>
<accession>A0A427XFY0</accession>
<evidence type="ECO:0000256" key="2">
    <source>
        <dbReference type="ARBA" id="ARBA00023027"/>
    </source>
</evidence>
<dbReference type="GO" id="GO:0005739">
    <property type="term" value="C:mitochondrion"/>
    <property type="evidence" value="ECO:0007669"/>
    <property type="project" value="TreeGrafter"/>
</dbReference>
<dbReference type="STRING" id="105984.A0A427XFY0"/>
<protein>
    <recommendedName>
        <fullName evidence="3">3-hydroxyisobutyrate dehydrogenase-like NAD-binding domain-containing protein</fullName>
    </recommendedName>
</protein>
<dbReference type="GO" id="GO:0008442">
    <property type="term" value="F:3-hydroxyisobutyrate dehydrogenase activity"/>
    <property type="evidence" value="ECO:0007669"/>
    <property type="project" value="TreeGrafter"/>
</dbReference>
<dbReference type="Pfam" id="PF14833">
    <property type="entry name" value="NAD_binding_11"/>
    <property type="match status" value="1"/>
</dbReference>
<proteinExistence type="predicted"/>
<dbReference type="Proteomes" id="UP000279236">
    <property type="component" value="Unassembled WGS sequence"/>
</dbReference>
<evidence type="ECO:0000259" key="3">
    <source>
        <dbReference type="Pfam" id="PF14833"/>
    </source>
</evidence>
<sequence length="147" mass="15444">LVLAINQIALAEGLALGKALDIDPSSWTVSSTRLRLTFGTAQSWSSKVNSPLPEVDGSPGSRGYSGGFQAKLMLKDVGLALTAAHVHSLPTPLTWAAKSVYDAVCAEGDGSMASKDFSVVYEWLNQKRAEGVEQGWKDGGGIPPVSK</sequence>
<dbReference type="InterPro" id="IPR029154">
    <property type="entry name" value="HIBADH-like_NADP-bd"/>
</dbReference>
<dbReference type="AlphaFoldDB" id="A0A427XFY0"/>
<dbReference type="Gene3D" id="1.10.1040.10">
    <property type="entry name" value="N-(1-d-carboxylethyl)-l-norvaline Dehydrogenase, domain 2"/>
    <property type="match status" value="1"/>
</dbReference>
<dbReference type="OrthoDB" id="435038at2759"/>
<comment type="caution">
    <text evidence="4">The sequence shown here is derived from an EMBL/GenBank/DDBJ whole genome shotgun (WGS) entry which is preliminary data.</text>
</comment>
<keyword evidence="2" id="KW-0520">NAD</keyword>
<keyword evidence="5" id="KW-1185">Reference proteome</keyword>
<feature type="domain" description="3-hydroxyisobutyrate dehydrogenase-like NAD-binding" evidence="3">
    <location>
        <begin position="1"/>
        <end position="121"/>
    </location>
</feature>
<dbReference type="PANTHER" id="PTHR22981">
    <property type="entry name" value="3-HYDROXYISOBUTYRATE DEHYDROGENASE-RELATED"/>
    <property type="match status" value="1"/>
</dbReference>
<feature type="non-terminal residue" evidence="4">
    <location>
        <position position="1"/>
    </location>
</feature>
<dbReference type="SUPFAM" id="SSF48179">
    <property type="entry name" value="6-phosphogluconate dehydrogenase C-terminal domain-like"/>
    <property type="match status" value="1"/>
</dbReference>
<evidence type="ECO:0000313" key="5">
    <source>
        <dbReference type="Proteomes" id="UP000279236"/>
    </source>
</evidence>
<dbReference type="GO" id="GO:0051287">
    <property type="term" value="F:NAD binding"/>
    <property type="evidence" value="ECO:0007669"/>
    <property type="project" value="InterPro"/>
</dbReference>
<dbReference type="RefSeq" id="XP_028472873.1">
    <property type="nucleotide sequence ID" value="XM_028618985.1"/>
</dbReference>
<dbReference type="GO" id="GO:0006574">
    <property type="term" value="P:L-valine catabolic process"/>
    <property type="evidence" value="ECO:0007669"/>
    <property type="project" value="TreeGrafter"/>
</dbReference>